<dbReference type="SMART" id="SM00530">
    <property type="entry name" value="HTH_XRE"/>
    <property type="match status" value="1"/>
</dbReference>
<organism evidence="2 3">
    <name type="scientific">Pseudoalteromonas fenneropenaei</name>
    <dbReference type="NCBI Taxonomy" id="1737459"/>
    <lineage>
        <taxon>Bacteria</taxon>
        <taxon>Pseudomonadati</taxon>
        <taxon>Pseudomonadota</taxon>
        <taxon>Gammaproteobacteria</taxon>
        <taxon>Alteromonadales</taxon>
        <taxon>Pseudoalteromonadaceae</taxon>
        <taxon>Pseudoalteromonas</taxon>
    </lineage>
</organism>
<dbReference type="SUPFAM" id="SSF47413">
    <property type="entry name" value="lambda repressor-like DNA-binding domains"/>
    <property type="match status" value="1"/>
</dbReference>
<comment type="caution">
    <text evidence="2">The sequence shown here is derived from an EMBL/GenBank/DDBJ whole genome shotgun (WGS) entry which is preliminary data.</text>
</comment>
<sequence length="103" mass="11323">MQTPEEYEITERVATLFKQLKKQKGYTKKVISEKLGIGLTTLDDYLNGVSSFKVGTLLKVAQLCRVNIGDLMTGNGQFAAQLKESDADNCKAESTSKASDSER</sequence>
<evidence type="ECO:0000313" key="2">
    <source>
        <dbReference type="EMBL" id="MFC3034216.1"/>
    </source>
</evidence>
<feature type="domain" description="HTH cro/C1-type" evidence="1">
    <location>
        <begin position="17"/>
        <end position="71"/>
    </location>
</feature>
<dbReference type="Gene3D" id="1.10.260.40">
    <property type="entry name" value="lambda repressor-like DNA-binding domains"/>
    <property type="match status" value="1"/>
</dbReference>
<proteinExistence type="predicted"/>
<gene>
    <name evidence="2" type="ORF">ACFOEE_17045</name>
</gene>
<dbReference type="EMBL" id="JBHRSD010000034">
    <property type="protein sequence ID" value="MFC3034216.1"/>
    <property type="molecule type" value="Genomic_DNA"/>
</dbReference>
<dbReference type="RefSeq" id="WP_377127086.1">
    <property type="nucleotide sequence ID" value="NZ_JBHRSD010000034.1"/>
</dbReference>
<evidence type="ECO:0000259" key="1">
    <source>
        <dbReference type="PROSITE" id="PS50943"/>
    </source>
</evidence>
<dbReference type="PROSITE" id="PS50943">
    <property type="entry name" value="HTH_CROC1"/>
    <property type="match status" value="1"/>
</dbReference>
<dbReference type="InterPro" id="IPR010982">
    <property type="entry name" value="Lambda_DNA-bd_dom_sf"/>
</dbReference>
<reference evidence="3" key="1">
    <citation type="journal article" date="2019" name="Int. J. Syst. Evol. Microbiol.">
        <title>The Global Catalogue of Microorganisms (GCM) 10K type strain sequencing project: providing services to taxonomists for standard genome sequencing and annotation.</title>
        <authorList>
            <consortium name="The Broad Institute Genomics Platform"/>
            <consortium name="The Broad Institute Genome Sequencing Center for Infectious Disease"/>
            <person name="Wu L."/>
            <person name="Ma J."/>
        </authorList>
    </citation>
    <scope>NUCLEOTIDE SEQUENCE [LARGE SCALE GENOMIC DNA]</scope>
    <source>
        <strain evidence="3">KCTC 42730</strain>
    </source>
</reference>
<name>A0ABV7CNX6_9GAMM</name>
<dbReference type="Pfam" id="PF01381">
    <property type="entry name" value="HTH_3"/>
    <property type="match status" value="1"/>
</dbReference>
<protein>
    <submittedName>
        <fullName evidence="2">Helix-turn-helix domain-containing protein</fullName>
    </submittedName>
</protein>
<dbReference type="InterPro" id="IPR001387">
    <property type="entry name" value="Cro/C1-type_HTH"/>
</dbReference>
<keyword evidence="3" id="KW-1185">Reference proteome</keyword>
<evidence type="ECO:0000313" key="3">
    <source>
        <dbReference type="Proteomes" id="UP001595453"/>
    </source>
</evidence>
<accession>A0ABV7CNX6</accession>
<dbReference type="Proteomes" id="UP001595453">
    <property type="component" value="Unassembled WGS sequence"/>
</dbReference>